<organism evidence="1 3">
    <name type="scientific">Rotaria magnacalcarata</name>
    <dbReference type="NCBI Taxonomy" id="392030"/>
    <lineage>
        <taxon>Eukaryota</taxon>
        <taxon>Metazoa</taxon>
        <taxon>Spiralia</taxon>
        <taxon>Gnathifera</taxon>
        <taxon>Rotifera</taxon>
        <taxon>Eurotatoria</taxon>
        <taxon>Bdelloidea</taxon>
        <taxon>Philodinida</taxon>
        <taxon>Philodinidae</taxon>
        <taxon>Rotaria</taxon>
    </lineage>
</organism>
<name>A0A8S3DTH5_9BILA</name>
<proteinExistence type="predicted"/>
<reference evidence="1" key="1">
    <citation type="submission" date="2021-02" db="EMBL/GenBank/DDBJ databases">
        <authorList>
            <person name="Nowell W R."/>
        </authorList>
    </citation>
    <scope>NUCLEOTIDE SEQUENCE</scope>
</reference>
<gene>
    <name evidence="1" type="ORF">BYL167_LOCUS56639</name>
    <name evidence="2" type="ORF">GIL414_LOCUS62945</name>
</gene>
<dbReference type="AlphaFoldDB" id="A0A8S3DTH5"/>
<accession>A0A8S3DTH5</accession>
<dbReference type="Proteomes" id="UP000681720">
    <property type="component" value="Unassembled WGS sequence"/>
</dbReference>
<dbReference type="EMBL" id="CAJOBH010223422">
    <property type="protein sequence ID" value="CAF5038248.1"/>
    <property type="molecule type" value="Genomic_DNA"/>
</dbReference>
<feature type="non-terminal residue" evidence="1">
    <location>
        <position position="86"/>
    </location>
</feature>
<sequence>MEQLASSDNLYSEELLNLASNQVDQAISHALNSLLRILSCPCISLMTTPSSSSFQNLSISPINRSLQPNVSIRCRSSGRNNRREGK</sequence>
<dbReference type="Proteomes" id="UP000681967">
    <property type="component" value="Unassembled WGS sequence"/>
</dbReference>
<evidence type="ECO:0000313" key="1">
    <source>
        <dbReference type="EMBL" id="CAF5038248.1"/>
    </source>
</evidence>
<comment type="caution">
    <text evidence="1">The sequence shown here is derived from an EMBL/GenBank/DDBJ whole genome shotgun (WGS) entry which is preliminary data.</text>
</comment>
<evidence type="ECO:0000313" key="3">
    <source>
        <dbReference type="Proteomes" id="UP000681967"/>
    </source>
</evidence>
<protein>
    <submittedName>
        <fullName evidence="1">Uncharacterized protein</fullName>
    </submittedName>
</protein>
<evidence type="ECO:0000313" key="2">
    <source>
        <dbReference type="EMBL" id="CAF5105452.1"/>
    </source>
</evidence>
<dbReference type="EMBL" id="CAJOBJ010257478">
    <property type="protein sequence ID" value="CAF5105452.1"/>
    <property type="molecule type" value="Genomic_DNA"/>
</dbReference>